<evidence type="ECO:0000259" key="2">
    <source>
        <dbReference type="Pfam" id="PF20149"/>
    </source>
</evidence>
<protein>
    <recommendedName>
        <fullName evidence="2">DUF6532 domain-containing protein</fullName>
    </recommendedName>
</protein>
<proteinExistence type="predicted"/>
<dbReference type="RefSeq" id="XP_043012628.1">
    <property type="nucleotide sequence ID" value="XM_043151532.1"/>
</dbReference>
<gene>
    <name evidence="3" type="ORF">E1B28_006831</name>
</gene>
<evidence type="ECO:0000256" key="1">
    <source>
        <dbReference type="SAM" id="MobiDB-lite"/>
    </source>
</evidence>
<dbReference type="InterPro" id="IPR045341">
    <property type="entry name" value="DUF6532"/>
</dbReference>
<feature type="compositionally biased region" description="Polar residues" evidence="1">
    <location>
        <begin position="7"/>
        <end position="17"/>
    </location>
</feature>
<feature type="region of interest" description="Disordered" evidence="1">
    <location>
        <begin position="209"/>
        <end position="340"/>
    </location>
</feature>
<name>A0A9P7UWY0_9AGAR</name>
<dbReference type="KEGG" id="more:E1B28_006831"/>
<feature type="compositionally biased region" description="Low complexity" evidence="1">
    <location>
        <begin position="316"/>
        <end position="337"/>
    </location>
</feature>
<dbReference type="OrthoDB" id="3225557at2759"/>
<feature type="region of interest" description="Disordered" evidence="1">
    <location>
        <begin position="1"/>
        <end position="127"/>
    </location>
</feature>
<dbReference type="GeneID" id="66075907"/>
<sequence length="642" mass="72150">MTRTTRRNQQAAETRASNLAREKQQEEALQREVEASGGRASKKRAGDRWLGAVTGKRRKTVSAEESSNVAETPRLSSRGNIRRMVVQDSDDECTDTSGKSPVPHDESLAGGSGEEEGVVGSDNDDLGLITPMDRNARLAAEASTLPFSLSSPHPFLNFEDDDSAEETLPPARHEHEHEYPHQYEFEMEHDDELGEHEPQSECERYVKTAPLRDHRRSASTHSSSSRLSGHTVHERSAVDGHSTRHARDQEVRRERNLNNVLRGNAHLSKHSRNHSATSQPLRQFENLTSSNKRTPKSTRQEKFENEAPVIKNMHGPSKPTKKTNTATTTTKSKLTANIPQGKEWPDCATLTLHPNGRSLRLSDQPYEVRTLVQHAIKSATIELVYCDAYPDPVDVIRKTRKILLTSVRALNHTHPMQGFQLIKERIKSPDHGFTDTLGKVVTDRFSVICGEAKDVAERCIVGYDITGIKQICRVRVDVLLTGDNYSYPGTWADGSDGTVTRTVDNRKPYASQPIIACIWGLYKRFDPHQLEQRPDIFASSIMDHPQELELPPGLVALAATAVFAVLRDWKSGEFCRQNFEGNTFNRTYKSNIEWMAASEKHNPTKYHILMHGLYQLVMNPDAEEEIEMVNTMPANAIDSIEF</sequence>
<feature type="compositionally biased region" description="Polar residues" evidence="1">
    <location>
        <begin position="63"/>
        <end position="79"/>
    </location>
</feature>
<feature type="compositionally biased region" description="Low complexity" evidence="1">
    <location>
        <begin position="219"/>
        <end position="230"/>
    </location>
</feature>
<dbReference type="EMBL" id="CM032183">
    <property type="protein sequence ID" value="KAG7096158.1"/>
    <property type="molecule type" value="Genomic_DNA"/>
</dbReference>
<organism evidence="3 4">
    <name type="scientific">Marasmius oreades</name>
    <name type="common">fairy-ring Marasmius</name>
    <dbReference type="NCBI Taxonomy" id="181124"/>
    <lineage>
        <taxon>Eukaryota</taxon>
        <taxon>Fungi</taxon>
        <taxon>Dikarya</taxon>
        <taxon>Basidiomycota</taxon>
        <taxon>Agaricomycotina</taxon>
        <taxon>Agaricomycetes</taxon>
        <taxon>Agaricomycetidae</taxon>
        <taxon>Agaricales</taxon>
        <taxon>Marasmiineae</taxon>
        <taxon>Marasmiaceae</taxon>
        <taxon>Marasmius</taxon>
    </lineage>
</organism>
<reference evidence="3" key="1">
    <citation type="journal article" date="2021" name="Genome Biol. Evol.">
        <title>The assembled and annotated genome of the fairy-ring fungus Marasmius oreades.</title>
        <authorList>
            <person name="Hiltunen M."/>
            <person name="Ament-Velasquez S.L."/>
            <person name="Johannesson H."/>
        </authorList>
    </citation>
    <scope>NUCLEOTIDE SEQUENCE</scope>
    <source>
        <strain evidence="3">03SP1</strain>
    </source>
</reference>
<dbReference type="AlphaFoldDB" id="A0A9P7UWY0"/>
<dbReference type="Proteomes" id="UP001049176">
    <property type="component" value="Chromosome 3"/>
</dbReference>
<keyword evidence="4" id="KW-1185">Reference proteome</keyword>
<feature type="domain" description="DUF6532" evidence="2">
    <location>
        <begin position="375"/>
        <end position="595"/>
    </location>
</feature>
<dbReference type="Pfam" id="PF20149">
    <property type="entry name" value="DUF6532"/>
    <property type="match status" value="1"/>
</dbReference>
<comment type="caution">
    <text evidence="3">The sequence shown here is derived from an EMBL/GenBank/DDBJ whole genome shotgun (WGS) entry which is preliminary data.</text>
</comment>
<evidence type="ECO:0000313" key="3">
    <source>
        <dbReference type="EMBL" id="KAG7096158.1"/>
    </source>
</evidence>
<accession>A0A9P7UWY0</accession>
<feature type="region of interest" description="Disordered" evidence="1">
    <location>
        <begin position="147"/>
        <end position="174"/>
    </location>
</feature>
<evidence type="ECO:0000313" key="4">
    <source>
        <dbReference type="Proteomes" id="UP001049176"/>
    </source>
</evidence>
<feature type="compositionally biased region" description="Basic and acidic residues" evidence="1">
    <location>
        <begin position="231"/>
        <end position="256"/>
    </location>
</feature>
<feature type="compositionally biased region" description="Acidic residues" evidence="1">
    <location>
        <begin position="113"/>
        <end position="125"/>
    </location>
</feature>
<feature type="compositionally biased region" description="Polar residues" evidence="1">
    <location>
        <begin position="274"/>
        <end position="292"/>
    </location>
</feature>
<feature type="compositionally biased region" description="Basic and acidic residues" evidence="1">
    <location>
        <begin position="20"/>
        <end position="34"/>
    </location>
</feature>